<name>A0A2H3J5M9_WOLCO</name>
<evidence type="ECO:0000256" key="1">
    <source>
        <dbReference type="SAM" id="MobiDB-lite"/>
    </source>
</evidence>
<evidence type="ECO:0000313" key="3">
    <source>
        <dbReference type="Proteomes" id="UP000218811"/>
    </source>
</evidence>
<sequence>MPRRRLTARHHGNDDDRGAPASMLRQYPVLQKERGSSERANPPLSSHPADPSHKGKESSTDDAPHRRHLQHLPGHGNALRSTTVTPLTTSSLHSKDGGTDDAAWLVPRAPPLPRLTKPGTTAHHVTSSDKHLDGAAPDSTDQGEMDCHGATHRGVAAKCLQACCITRAEATLIVVEAGSQARSDVAKGP</sequence>
<proteinExistence type="predicted"/>
<dbReference type="AlphaFoldDB" id="A0A2H3J5M9"/>
<dbReference type="Proteomes" id="UP000218811">
    <property type="component" value="Unassembled WGS sequence"/>
</dbReference>
<gene>
    <name evidence="2" type="ORF">WOLCODRAFT_157967</name>
</gene>
<evidence type="ECO:0000313" key="2">
    <source>
        <dbReference type="EMBL" id="PCH37261.1"/>
    </source>
</evidence>
<organism evidence="2 3">
    <name type="scientific">Wolfiporia cocos (strain MD-104)</name>
    <name type="common">Brown rot fungus</name>
    <dbReference type="NCBI Taxonomy" id="742152"/>
    <lineage>
        <taxon>Eukaryota</taxon>
        <taxon>Fungi</taxon>
        <taxon>Dikarya</taxon>
        <taxon>Basidiomycota</taxon>
        <taxon>Agaricomycotina</taxon>
        <taxon>Agaricomycetes</taxon>
        <taxon>Polyporales</taxon>
        <taxon>Phaeolaceae</taxon>
        <taxon>Wolfiporia</taxon>
    </lineage>
</organism>
<protein>
    <submittedName>
        <fullName evidence="2">Uncharacterized protein</fullName>
    </submittedName>
</protein>
<feature type="compositionally biased region" description="Basic and acidic residues" evidence="1">
    <location>
        <begin position="50"/>
        <end position="64"/>
    </location>
</feature>
<keyword evidence="3" id="KW-1185">Reference proteome</keyword>
<accession>A0A2H3J5M9</accession>
<dbReference type="EMBL" id="KB467920">
    <property type="protein sequence ID" value="PCH37261.1"/>
    <property type="molecule type" value="Genomic_DNA"/>
</dbReference>
<feature type="region of interest" description="Disordered" evidence="1">
    <location>
        <begin position="1"/>
        <end position="143"/>
    </location>
</feature>
<feature type="compositionally biased region" description="Basic residues" evidence="1">
    <location>
        <begin position="1"/>
        <end position="10"/>
    </location>
</feature>
<feature type="compositionally biased region" description="Low complexity" evidence="1">
    <location>
        <begin position="79"/>
        <end position="92"/>
    </location>
</feature>
<reference evidence="2 3" key="1">
    <citation type="journal article" date="2012" name="Science">
        <title>The Paleozoic origin of enzymatic lignin decomposition reconstructed from 31 fungal genomes.</title>
        <authorList>
            <person name="Floudas D."/>
            <person name="Binder M."/>
            <person name="Riley R."/>
            <person name="Barry K."/>
            <person name="Blanchette R.A."/>
            <person name="Henrissat B."/>
            <person name="Martinez A.T."/>
            <person name="Otillar R."/>
            <person name="Spatafora J.W."/>
            <person name="Yadav J.S."/>
            <person name="Aerts A."/>
            <person name="Benoit I."/>
            <person name="Boyd A."/>
            <person name="Carlson A."/>
            <person name="Copeland A."/>
            <person name="Coutinho P.M."/>
            <person name="de Vries R.P."/>
            <person name="Ferreira P."/>
            <person name="Findley K."/>
            <person name="Foster B."/>
            <person name="Gaskell J."/>
            <person name="Glotzer D."/>
            <person name="Gorecki P."/>
            <person name="Heitman J."/>
            <person name="Hesse C."/>
            <person name="Hori C."/>
            <person name="Igarashi K."/>
            <person name="Jurgens J.A."/>
            <person name="Kallen N."/>
            <person name="Kersten P."/>
            <person name="Kohler A."/>
            <person name="Kuees U."/>
            <person name="Kumar T.K.A."/>
            <person name="Kuo A."/>
            <person name="LaButti K."/>
            <person name="Larrondo L.F."/>
            <person name="Lindquist E."/>
            <person name="Ling A."/>
            <person name="Lombard V."/>
            <person name="Lucas S."/>
            <person name="Lundell T."/>
            <person name="Martin R."/>
            <person name="McLaughlin D.J."/>
            <person name="Morgenstern I."/>
            <person name="Morin E."/>
            <person name="Murat C."/>
            <person name="Nagy L.G."/>
            <person name="Nolan M."/>
            <person name="Ohm R.A."/>
            <person name="Patyshakuliyeva A."/>
            <person name="Rokas A."/>
            <person name="Ruiz-Duenas F.J."/>
            <person name="Sabat G."/>
            <person name="Salamov A."/>
            <person name="Samejima M."/>
            <person name="Schmutz J."/>
            <person name="Slot J.C."/>
            <person name="St John F."/>
            <person name="Stenlid J."/>
            <person name="Sun H."/>
            <person name="Sun S."/>
            <person name="Syed K."/>
            <person name="Tsang A."/>
            <person name="Wiebenga A."/>
            <person name="Young D."/>
            <person name="Pisabarro A."/>
            <person name="Eastwood D.C."/>
            <person name="Martin F."/>
            <person name="Cullen D."/>
            <person name="Grigoriev I.V."/>
            <person name="Hibbett D.S."/>
        </authorList>
    </citation>
    <scope>NUCLEOTIDE SEQUENCE [LARGE SCALE GENOMIC DNA]</scope>
    <source>
        <strain evidence="2 3">MD-104</strain>
    </source>
</reference>